<dbReference type="Pfam" id="PF02452">
    <property type="entry name" value="PemK_toxin"/>
    <property type="match status" value="1"/>
</dbReference>
<organism evidence="2 3">
    <name type="scientific">Actinomyces israelii</name>
    <dbReference type="NCBI Taxonomy" id="1659"/>
    <lineage>
        <taxon>Bacteria</taxon>
        <taxon>Bacillati</taxon>
        <taxon>Actinomycetota</taxon>
        <taxon>Actinomycetes</taxon>
        <taxon>Actinomycetales</taxon>
        <taxon>Actinomycetaceae</taxon>
        <taxon>Actinomyces</taxon>
    </lineage>
</organism>
<feature type="compositionally biased region" description="Basic and acidic residues" evidence="1">
    <location>
        <begin position="243"/>
        <end position="258"/>
    </location>
</feature>
<name>A0ABT4I6S9_9ACTO</name>
<evidence type="ECO:0000313" key="2">
    <source>
        <dbReference type="EMBL" id="MCZ0857444.1"/>
    </source>
</evidence>
<dbReference type="Proteomes" id="UP001072034">
    <property type="component" value="Unassembled WGS sequence"/>
</dbReference>
<feature type="region of interest" description="Disordered" evidence="1">
    <location>
        <begin position="13"/>
        <end position="84"/>
    </location>
</feature>
<sequence>MVSLLSRILGIAGTAAKGAPDDVDELSRPAPAAGARQSDEPTGRAASASEKTVRPSPPRAPAQRRAPGPAGSAGEPPSAPERTGVGVYDVASRGLPDIVYSPDPDGEPDPGEVVWTWVPYEEDAYRGKDRPVLVLARQADPGGRLVVTQMTSRDHDRDAAQEARWGRYWHDVGTGDWDSRGRPSEVRLDRLLVVEPSAVRREGATMCRDVFDGVVAALRAHWARSVHGDAGGCRPGAGRVVRKRDAPHAADGERARSC</sequence>
<gene>
    <name evidence="2" type="ORF">OHJ16_05230</name>
</gene>
<accession>A0ABT4I6S9</accession>
<reference evidence="2" key="1">
    <citation type="submission" date="2022-10" db="EMBL/GenBank/DDBJ databases">
        <title>Genome sequence of Actinomyces israelii ATCC 10048.</title>
        <authorList>
            <person name="Watt R.M."/>
            <person name="Tong W.M."/>
        </authorList>
    </citation>
    <scope>NUCLEOTIDE SEQUENCE</scope>
    <source>
        <strain evidence="2">ATCC 10048</strain>
    </source>
</reference>
<evidence type="ECO:0000256" key="1">
    <source>
        <dbReference type="SAM" id="MobiDB-lite"/>
    </source>
</evidence>
<keyword evidence="3" id="KW-1185">Reference proteome</keyword>
<evidence type="ECO:0000313" key="3">
    <source>
        <dbReference type="Proteomes" id="UP001072034"/>
    </source>
</evidence>
<dbReference type="InterPro" id="IPR003477">
    <property type="entry name" value="PemK-like"/>
</dbReference>
<comment type="caution">
    <text evidence="2">The sequence shown here is derived from an EMBL/GenBank/DDBJ whole genome shotgun (WGS) entry which is preliminary data.</text>
</comment>
<feature type="compositionally biased region" description="Low complexity" evidence="1">
    <location>
        <begin position="61"/>
        <end position="76"/>
    </location>
</feature>
<feature type="region of interest" description="Disordered" evidence="1">
    <location>
        <begin position="233"/>
        <end position="258"/>
    </location>
</feature>
<dbReference type="SUPFAM" id="SSF50118">
    <property type="entry name" value="Cell growth inhibitor/plasmid maintenance toxic component"/>
    <property type="match status" value="1"/>
</dbReference>
<proteinExistence type="predicted"/>
<protein>
    <submittedName>
        <fullName evidence="2">Type II toxin-antitoxin system PemK/MazF family toxin</fullName>
    </submittedName>
</protein>
<dbReference type="RefSeq" id="WP_268917033.1">
    <property type="nucleotide sequence ID" value="NZ_CP124548.1"/>
</dbReference>
<dbReference type="EMBL" id="JAPTMY010000008">
    <property type="protein sequence ID" value="MCZ0857444.1"/>
    <property type="molecule type" value="Genomic_DNA"/>
</dbReference>